<dbReference type="Proteomes" id="UP001617351">
    <property type="component" value="Unassembled WGS sequence"/>
</dbReference>
<dbReference type="RefSeq" id="WP_402387316.1">
    <property type="nucleotide sequence ID" value="NZ_JBIUYY010000020.1"/>
</dbReference>
<keyword evidence="3" id="KW-1185">Reference proteome</keyword>
<accession>A0ABW8EQZ6</accession>
<name>A0ABW8EQZ6_STRT5</name>
<protein>
    <submittedName>
        <fullName evidence="2">Uncharacterized protein</fullName>
    </submittedName>
</protein>
<reference evidence="2 3" key="1">
    <citation type="submission" date="2024-10" db="EMBL/GenBank/DDBJ databases">
        <title>The Natural Products Discovery Center: Release of the First 8490 Sequenced Strains for Exploring Actinobacteria Biosynthetic Diversity.</title>
        <authorList>
            <person name="Kalkreuter E."/>
            <person name="Kautsar S.A."/>
            <person name="Yang D."/>
            <person name="Bader C.D."/>
            <person name="Teijaro C.N."/>
            <person name="Fluegel L."/>
            <person name="Davis C.M."/>
            <person name="Simpson J.R."/>
            <person name="Lauterbach L."/>
            <person name="Steele A.D."/>
            <person name="Gui C."/>
            <person name="Meng S."/>
            <person name="Li G."/>
            <person name="Viehrig K."/>
            <person name="Ye F."/>
            <person name="Su P."/>
            <person name="Kiefer A.F."/>
            <person name="Nichols A."/>
            <person name="Cepeda A.J."/>
            <person name="Yan W."/>
            <person name="Fan B."/>
            <person name="Jiang Y."/>
            <person name="Adhikari A."/>
            <person name="Zheng C.-J."/>
            <person name="Schuster L."/>
            <person name="Cowan T.M."/>
            <person name="Smanski M.J."/>
            <person name="Chevrette M.G."/>
            <person name="De Carvalho L.P.S."/>
            <person name="Shen B."/>
        </authorList>
    </citation>
    <scope>NUCLEOTIDE SEQUENCE [LARGE SCALE GENOMIC DNA]</scope>
    <source>
        <strain evidence="2 3">NPDC087220</strain>
    </source>
</reference>
<evidence type="ECO:0000256" key="1">
    <source>
        <dbReference type="SAM" id="MobiDB-lite"/>
    </source>
</evidence>
<comment type="caution">
    <text evidence="2">The sequence shown here is derived from an EMBL/GenBank/DDBJ whole genome shotgun (WGS) entry which is preliminary data.</text>
</comment>
<dbReference type="EMBL" id="JBIUYY010000020">
    <property type="protein sequence ID" value="MFJ2825679.1"/>
    <property type="molecule type" value="Genomic_DNA"/>
</dbReference>
<gene>
    <name evidence="2" type="ORF">ACIO7M_31880</name>
</gene>
<sequence>MSALDTSAPRTGRRRHAVLHRFEESVRQQRQQPPPDPPIYQALMDHWTADGRTLPGRPDPEWTRVAASPIWPTGPLFEP</sequence>
<feature type="region of interest" description="Disordered" evidence="1">
    <location>
        <begin position="55"/>
        <end position="79"/>
    </location>
</feature>
<evidence type="ECO:0000313" key="3">
    <source>
        <dbReference type="Proteomes" id="UP001617351"/>
    </source>
</evidence>
<proteinExistence type="predicted"/>
<organism evidence="2 3">
    <name type="scientific">Streptomyces toxytricini</name>
    <name type="common">Actinomyces toxytricini</name>
    <dbReference type="NCBI Taxonomy" id="67369"/>
    <lineage>
        <taxon>Bacteria</taxon>
        <taxon>Bacillati</taxon>
        <taxon>Actinomycetota</taxon>
        <taxon>Actinomycetes</taxon>
        <taxon>Kitasatosporales</taxon>
        <taxon>Streptomycetaceae</taxon>
        <taxon>Streptomyces</taxon>
    </lineage>
</organism>
<evidence type="ECO:0000313" key="2">
    <source>
        <dbReference type="EMBL" id="MFJ2825679.1"/>
    </source>
</evidence>